<feature type="transmembrane region" description="Helical" evidence="2">
    <location>
        <begin position="70"/>
        <end position="90"/>
    </location>
</feature>
<feature type="compositionally biased region" description="Pro residues" evidence="1">
    <location>
        <begin position="11"/>
        <end position="22"/>
    </location>
</feature>
<keyword evidence="2" id="KW-0472">Membrane</keyword>
<keyword evidence="4" id="KW-1185">Reference proteome</keyword>
<evidence type="ECO:0000256" key="1">
    <source>
        <dbReference type="SAM" id="MobiDB-lite"/>
    </source>
</evidence>
<accession>A0A4Z2GW34</accession>
<reference evidence="3 4" key="1">
    <citation type="submission" date="2019-03" db="EMBL/GenBank/DDBJ databases">
        <title>First draft genome of Liparis tanakae, snailfish: a comprehensive survey of snailfish specific genes.</title>
        <authorList>
            <person name="Kim W."/>
            <person name="Song I."/>
            <person name="Jeong J.-H."/>
            <person name="Kim D."/>
            <person name="Kim S."/>
            <person name="Ryu S."/>
            <person name="Song J.Y."/>
            <person name="Lee S.K."/>
        </authorList>
    </citation>
    <scope>NUCLEOTIDE SEQUENCE [LARGE SCALE GENOMIC DNA]</scope>
    <source>
        <tissue evidence="3">Muscle</tissue>
    </source>
</reference>
<name>A0A4Z2GW34_9TELE</name>
<proteinExistence type="predicted"/>
<feature type="transmembrane region" description="Helical" evidence="2">
    <location>
        <begin position="97"/>
        <end position="117"/>
    </location>
</feature>
<dbReference type="AlphaFoldDB" id="A0A4Z2GW34"/>
<comment type="caution">
    <text evidence="3">The sequence shown here is derived from an EMBL/GenBank/DDBJ whole genome shotgun (WGS) entry which is preliminary data.</text>
</comment>
<organism evidence="3 4">
    <name type="scientific">Liparis tanakae</name>
    <name type="common">Tanaka's snailfish</name>
    <dbReference type="NCBI Taxonomy" id="230148"/>
    <lineage>
        <taxon>Eukaryota</taxon>
        <taxon>Metazoa</taxon>
        <taxon>Chordata</taxon>
        <taxon>Craniata</taxon>
        <taxon>Vertebrata</taxon>
        <taxon>Euteleostomi</taxon>
        <taxon>Actinopterygii</taxon>
        <taxon>Neopterygii</taxon>
        <taxon>Teleostei</taxon>
        <taxon>Neoteleostei</taxon>
        <taxon>Acanthomorphata</taxon>
        <taxon>Eupercaria</taxon>
        <taxon>Perciformes</taxon>
        <taxon>Cottioidei</taxon>
        <taxon>Cottales</taxon>
        <taxon>Liparidae</taxon>
        <taxon>Liparis</taxon>
    </lineage>
</organism>
<keyword evidence="2" id="KW-1133">Transmembrane helix</keyword>
<keyword evidence="2" id="KW-0812">Transmembrane</keyword>
<dbReference type="Proteomes" id="UP000314294">
    <property type="component" value="Unassembled WGS sequence"/>
</dbReference>
<evidence type="ECO:0000313" key="4">
    <source>
        <dbReference type="Proteomes" id="UP000314294"/>
    </source>
</evidence>
<protein>
    <submittedName>
        <fullName evidence="3">Uncharacterized protein</fullName>
    </submittedName>
</protein>
<dbReference type="EMBL" id="SRLO01000404">
    <property type="protein sequence ID" value="TNN57501.1"/>
    <property type="molecule type" value="Genomic_DNA"/>
</dbReference>
<evidence type="ECO:0000313" key="3">
    <source>
        <dbReference type="EMBL" id="TNN57501.1"/>
    </source>
</evidence>
<gene>
    <name evidence="3" type="ORF">EYF80_032325</name>
</gene>
<feature type="region of interest" description="Disordered" evidence="1">
    <location>
        <begin position="1"/>
        <end position="23"/>
    </location>
</feature>
<sequence length="227" mass="23051">MADSVETCRPPRSPAPKAPPASWPSHCAAGAFCSSALAMMTDLDCSAAGGGGASLGLPGLGPALAPRSGGGALALGLLVALLVLLAVGGVGGQQVGVVGLVGAVGVGRVVLVVVERLGVHVGALLDDGELLGLHRPLLLRLHLQLHLLLLRLLLFLLLHFHLSSFHVRRRCGRRPRAGVGYGESLLGVWGGNRAFLAPSRGAGSGSVFTFTPSDFPSPSSPASEMSE</sequence>
<evidence type="ECO:0000256" key="2">
    <source>
        <dbReference type="SAM" id="Phobius"/>
    </source>
</evidence>
<feature type="transmembrane region" description="Helical" evidence="2">
    <location>
        <begin position="137"/>
        <end position="160"/>
    </location>
</feature>